<keyword evidence="1" id="KW-0482">Metalloprotease</keyword>
<dbReference type="PRINTS" id="PR00998">
    <property type="entry name" value="CRBOXYPTASET"/>
</dbReference>
<evidence type="ECO:0000313" key="4">
    <source>
        <dbReference type="EMBL" id="HJB42796.1"/>
    </source>
</evidence>
<feature type="binding site" evidence="2">
    <location>
        <position position="267"/>
    </location>
    <ligand>
        <name>Zn(2+)</name>
        <dbReference type="ChEBI" id="CHEBI:29105"/>
        <note>catalytic</note>
    </ligand>
</feature>
<accession>A0A9D2M8S2</accession>
<dbReference type="PROSITE" id="PS52034">
    <property type="entry name" value="PEPTIDASE_M32"/>
    <property type="match status" value="1"/>
</dbReference>
<dbReference type="GO" id="GO:0006508">
    <property type="term" value="P:proteolysis"/>
    <property type="evidence" value="ECO:0007669"/>
    <property type="project" value="UniProtKB-UniRule"/>
</dbReference>
<dbReference type="GO" id="GO:0046872">
    <property type="term" value="F:metal ion binding"/>
    <property type="evidence" value="ECO:0007669"/>
    <property type="project" value="UniProtKB-KW"/>
</dbReference>
<dbReference type="PANTHER" id="PTHR34217">
    <property type="entry name" value="METAL-DEPENDENT CARBOXYPEPTIDASE"/>
    <property type="match status" value="1"/>
</dbReference>
<keyword evidence="1 2" id="KW-0479">Metal-binding</keyword>
<evidence type="ECO:0000256" key="2">
    <source>
        <dbReference type="PIRSR" id="PIRSR006615-1"/>
    </source>
</evidence>
<comment type="catalytic activity">
    <reaction evidence="1">
        <text>Release of a C-terminal amino acid with broad specificity, except for -Pro.</text>
        <dbReference type="EC" id="3.4.17.19"/>
    </reaction>
</comment>
<reference evidence="4" key="1">
    <citation type="journal article" date="2021" name="PeerJ">
        <title>Extensive microbial diversity within the chicken gut microbiome revealed by metagenomics and culture.</title>
        <authorList>
            <person name="Gilroy R."/>
            <person name="Ravi A."/>
            <person name="Getino M."/>
            <person name="Pursley I."/>
            <person name="Horton D.L."/>
            <person name="Alikhan N.F."/>
            <person name="Baker D."/>
            <person name="Gharbi K."/>
            <person name="Hall N."/>
            <person name="Watson M."/>
            <person name="Adriaenssens E.M."/>
            <person name="Foster-Nyarko E."/>
            <person name="Jarju S."/>
            <person name="Secka A."/>
            <person name="Antonio M."/>
            <person name="Oren A."/>
            <person name="Chaudhuri R.R."/>
            <person name="La Ragione R."/>
            <person name="Hildebrand F."/>
            <person name="Pallen M.J."/>
        </authorList>
    </citation>
    <scope>NUCLEOTIDE SEQUENCE</scope>
    <source>
        <strain evidence="4">ChiBcec8-13705</strain>
    </source>
</reference>
<feature type="binding site" evidence="2">
    <location>
        <position position="293"/>
    </location>
    <ligand>
        <name>Zn(2+)</name>
        <dbReference type="ChEBI" id="CHEBI:29105"/>
        <note>catalytic</note>
    </ligand>
</feature>
<name>A0A9D2M8S2_9FIRM</name>
<gene>
    <name evidence="4" type="ORF">H9945_09910</name>
</gene>
<keyword evidence="2" id="KW-0862">Zinc</keyword>
<comment type="cofactor">
    <cofactor evidence="2">
        <name>Zn(2+)</name>
        <dbReference type="ChEBI" id="CHEBI:29105"/>
    </cofactor>
    <text evidence="2">Binds 1 zinc ion per subunit.</text>
</comment>
<feature type="binding site" evidence="2">
    <location>
        <position position="263"/>
    </location>
    <ligand>
        <name>Zn(2+)</name>
        <dbReference type="ChEBI" id="CHEBI:29105"/>
        <note>catalytic</note>
    </ligand>
</feature>
<dbReference type="EC" id="3.4.17.19" evidence="1"/>
<dbReference type="PROSITE" id="PS51257">
    <property type="entry name" value="PROKAR_LIPOPROTEIN"/>
    <property type="match status" value="1"/>
</dbReference>
<evidence type="ECO:0000313" key="5">
    <source>
        <dbReference type="Proteomes" id="UP000886803"/>
    </source>
</evidence>
<dbReference type="PIRSF" id="PIRSF006615">
    <property type="entry name" value="Zn_crbxpep_Taq"/>
    <property type="match status" value="1"/>
</dbReference>
<dbReference type="Gene3D" id="1.10.1370.30">
    <property type="match status" value="1"/>
</dbReference>
<dbReference type="Pfam" id="PF02074">
    <property type="entry name" value="Peptidase_M32"/>
    <property type="match status" value="1"/>
</dbReference>
<keyword evidence="1" id="KW-0645">Protease</keyword>
<dbReference type="EMBL" id="DWYG01000169">
    <property type="protein sequence ID" value="HJB42796.1"/>
    <property type="molecule type" value="Genomic_DNA"/>
</dbReference>
<comment type="caution">
    <text evidence="4">The sequence shown here is derived from an EMBL/GenBank/DDBJ whole genome shotgun (WGS) entry which is preliminary data.</text>
</comment>
<feature type="active site" description="Proton donor/acceptor" evidence="3">
    <location>
        <position position="264"/>
    </location>
</feature>
<comment type="function">
    <text evidence="1">Broad specificity carboxypetidase that releases amino acids sequentially from the C-terminus, including neutral, aromatic, polar and basic residues.</text>
</comment>
<organism evidence="4 5">
    <name type="scientific">Candidatus Gemmiger avicola</name>
    <dbReference type="NCBI Taxonomy" id="2838605"/>
    <lineage>
        <taxon>Bacteria</taxon>
        <taxon>Bacillati</taxon>
        <taxon>Bacillota</taxon>
        <taxon>Clostridia</taxon>
        <taxon>Eubacteriales</taxon>
        <taxon>Gemmiger</taxon>
    </lineage>
</organism>
<dbReference type="Proteomes" id="UP000886803">
    <property type="component" value="Unassembled WGS sequence"/>
</dbReference>
<dbReference type="CDD" id="cd06460">
    <property type="entry name" value="M32_Taq"/>
    <property type="match status" value="1"/>
</dbReference>
<dbReference type="SUPFAM" id="SSF55486">
    <property type="entry name" value="Metalloproteases ('zincins'), catalytic domain"/>
    <property type="match status" value="1"/>
</dbReference>
<dbReference type="GO" id="GO:0004181">
    <property type="term" value="F:metallocarboxypeptidase activity"/>
    <property type="evidence" value="ECO:0007669"/>
    <property type="project" value="UniProtKB-UniRule"/>
</dbReference>
<evidence type="ECO:0000256" key="3">
    <source>
        <dbReference type="PIRSR" id="PIRSR006615-2"/>
    </source>
</evidence>
<evidence type="ECO:0000256" key="1">
    <source>
        <dbReference type="PIRNR" id="PIRNR006615"/>
    </source>
</evidence>
<keyword evidence="1" id="KW-0378">Hydrolase</keyword>
<dbReference type="InterPro" id="IPR001333">
    <property type="entry name" value="Peptidase_M32_Taq"/>
</dbReference>
<comment type="similarity">
    <text evidence="1">Belongs to the peptidase M32 family.</text>
</comment>
<sequence length="501" mass="56047">MSISTKNALRALEKQLYAYNYAQALMSCDEATAAPPCSEAGRAEAAEVLSRAAFALLVNDDTAALLRQAAAETDLDPQLAAEVRELQRRYDEIARIPADEYAAFTRLVQQAIPAWGRAKRANDFAAFAPYLESIVEARRKQAAYFAPERHPYEVLLDRYERGLTIATCDRFFAELRETILPLLDQIRSHGTPVRTDFLDNDWPLPAQQALAREIMRRWGLDPDHCVLAESEHPFTEGLWHGDVRITTHYMPRDMVSSLYSVAHEGGHALYELNVDAAYDYTVLAGGSTMALHESQSRLFENLVGRSKAFLQGLWPALTDLFPSQLAGVSLEEFYRAVNRAEPGLIRTDADELTYSLHIMVRYELEKALIEGSLAVRDLPAAWNAKYRQYLGVEVPDDAHGVLQDIHWACGDLGYFPSYALGSAYGAQAWDDLNARFGAGVLDAQLAAGNLEPLKGALRDRLWKYGASREPAELVKSLCGGDFDVRHYTRYLRDKYAALYAL</sequence>
<dbReference type="PANTHER" id="PTHR34217:SF1">
    <property type="entry name" value="CARBOXYPEPTIDASE 1"/>
    <property type="match status" value="1"/>
</dbReference>
<proteinExistence type="inferred from homology"/>
<dbReference type="AlphaFoldDB" id="A0A9D2M8S2"/>
<reference evidence="4" key="2">
    <citation type="submission" date="2021-04" db="EMBL/GenBank/DDBJ databases">
        <authorList>
            <person name="Gilroy R."/>
        </authorList>
    </citation>
    <scope>NUCLEOTIDE SEQUENCE</scope>
    <source>
        <strain evidence="4">ChiBcec8-13705</strain>
    </source>
</reference>
<keyword evidence="1 4" id="KW-0121">Carboxypeptidase</keyword>
<protein>
    <recommendedName>
        <fullName evidence="1">Metal-dependent carboxypeptidase</fullName>
        <ecNumber evidence="1">3.4.17.19</ecNumber>
    </recommendedName>
</protein>